<organism evidence="4 5">
    <name type="scientific">Aduncisulcus paluster</name>
    <dbReference type="NCBI Taxonomy" id="2918883"/>
    <lineage>
        <taxon>Eukaryota</taxon>
        <taxon>Metamonada</taxon>
        <taxon>Carpediemonas-like organisms</taxon>
        <taxon>Aduncisulcus</taxon>
    </lineage>
</organism>
<dbReference type="Pfam" id="PF00098">
    <property type="entry name" value="zf-CCHC"/>
    <property type="match status" value="1"/>
</dbReference>
<feature type="domain" description="CCHC-type" evidence="3">
    <location>
        <begin position="111"/>
        <end position="126"/>
    </location>
</feature>
<gene>
    <name evidence="4" type="ORF">ADUPG1_005257</name>
</gene>
<keyword evidence="1" id="KW-0863">Zinc-finger</keyword>
<protein>
    <recommendedName>
        <fullName evidence="3">CCHC-type domain-containing protein</fullName>
    </recommendedName>
</protein>
<dbReference type="SUPFAM" id="SSF57756">
    <property type="entry name" value="Retrovirus zinc finger-like domains"/>
    <property type="match status" value="2"/>
</dbReference>
<comment type="caution">
    <text evidence="4">The sequence shown here is derived from an EMBL/GenBank/DDBJ whole genome shotgun (WGS) entry which is preliminary data.</text>
</comment>
<dbReference type="InterPro" id="IPR036875">
    <property type="entry name" value="Znf_CCHC_sf"/>
</dbReference>
<feature type="non-terminal residue" evidence="4">
    <location>
        <position position="158"/>
    </location>
</feature>
<evidence type="ECO:0000256" key="2">
    <source>
        <dbReference type="SAM" id="MobiDB-lite"/>
    </source>
</evidence>
<evidence type="ECO:0000259" key="3">
    <source>
        <dbReference type="PROSITE" id="PS50158"/>
    </source>
</evidence>
<dbReference type="SMART" id="SM00343">
    <property type="entry name" value="ZnF_C2HC"/>
    <property type="match status" value="2"/>
</dbReference>
<evidence type="ECO:0000313" key="5">
    <source>
        <dbReference type="Proteomes" id="UP001057375"/>
    </source>
</evidence>
<feature type="compositionally biased region" description="Basic and acidic residues" evidence="2">
    <location>
        <begin position="34"/>
        <end position="45"/>
    </location>
</feature>
<dbReference type="InterPro" id="IPR001878">
    <property type="entry name" value="Znf_CCHC"/>
</dbReference>
<dbReference type="Gene3D" id="4.10.60.10">
    <property type="entry name" value="Zinc finger, CCHC-type"/>
    <property type="match status" value="1"/>
</dbReference>
<keyword evidence="5" id="KW-1185">Reference proteome</keyword>
<evidence type="ECO:0000256" key="1">
    <source>
        <dbReference type="PROSITE-ProRule" id="PRU00047"/>
    </source>
</evidence>
<proteinExistence type="predicted"/>
<name>A0ABQ5KC00_9EUKA</name>
<feature type="domain" description="CCHC-type" evidence="3">
    <location>
        <begin position="62"/>
        <end position="78"/>
    </location>
</feature>
<evidence type="ECO:0000313" key="4">
    <source>
        <dbReference type="EMBL" id="GKT29437.1"/>
    </source>
</evidence>
<reference evidence="4" key="1">
    <citation type="submission" date="2022-03" db="EMBL/GenBank/DDBJ databases">
        <title>Draft genome sequence of Aduncisulcus paluster, a free-living microaerophilic Fornicata.</title>
        <authorList>
            <person name="Yuyama I."/>
            <person name="Kume K."/>
            <person name="Tamura T."/>
            <person name="Inagaki Y."/>
            <person name="Hashimoto T."/>
        </authorList>
    </citation>
    <scope>NUCLEOTIDE SEQUENCE</scope>
    <source>
        <strain evidence="4">NY0171</strain>
    </source>
</reference>
<dbReference type="EMBL" id="BQXS01008332">
    <property type="protein sequence ID" value="GKT29437.1"/>
    <property type="molecule type" value="Genomic_DNA"/>
</dbReference>
<dbReference type="Proteomes" id="UP001057375">
    <property type="component" value="Unassembled WGS sequence"/>
</dbReference>
<feature type="region of interest" description="Disordered" evidence="2">
    <location>
        <begin position="34"/>
        <end position="55"/>
    </location>
</feature>
<keyword evidence="1" id="KW-0479">Metal-binding</keyword>
<dbReference type="PROSITE" id="PS50158">
    <property type="entry name" value="ZF_CCHC"/>
    <property type="match status" value="2"/>
</dbReference>
<accession>A0ABQ5KC00</accession>
<sequence>MDTKDSSELLEAVAVAHVEFQELLEIIEEGRDDRESFEGFSEKKSLTTSTSTPQRRKKFSGKCNYCGIRGHKERECRKKQRALAGEAQGGSVKTEVRKDDGKVKKDLSTVKCYNCGQMGHYASQCPHPRKREFLKAVVDPTETSIVEQDVLIQLTDRE</sequence>
<keyword evidence="1" id="KW-0862">Zinc</keyword>